<evidence type="ECO:0000256" key="9">
    <source>
        <dbReference type="PROSITE-ProRule" id="PRU00282"/>
    </source>
</evidence>
<evidence type="ECO:0000256" key="3">
    <source>
        <dbReference type="ARBA" id="ARBA00022448"/>
    </source>
</evidence>
<dbReference type="Gene3D" id="1.50.40.10">
    <property type="entry name" value="Mitochondrial carrier domain"/>
    <property type="match status" value="1"/>
</dbReference>
<sequence length="304" mass="33051">MNNEWWIDFVAGWVSGAASVIACQPLDTILTRLQAAGNKQIQTQAFTTAGTTITGRQLISNYGISSLWKGSSSMIGAVPFQNALLMSGYGFGKRYAAAYDNSNENTNTLLPVFIGGCVGGILQSFLMSPIEWIKVNQQISITNNSTTTAGGTGTNVTKQFLQNKSNLWNRGLTATLLRDGIPHGVWFVSYEYCKTILINNNSSSSSSSSFYKTVTVPIVSGAFAATAAWTVGYPFDIIKTRIQANDNYNNHTIKGVYETGLILIKESNGNIIRGLYRGFTLKLIRAIPASMIGFFTYEYVASSI</sequence>
<dbReference type="InParanoid" id="A0A1E7FIV8"/>
<keyword evidence="5" id="KW-0677">Repeat</keyword>
<keyword evidence="7" id="KW-0496">Mitochondrion</keyword>
<comment type="similarity">
    <text evidence="2 10">Belongs to the mitochondrial carrier (TC 2.A.29) family.</text>
</comment>
<dbReference type="InterPro" id="IPR018108">
    <property type="entry name" value="MCP_transmembrane"/>
</dbReference>
<keyword evidence="4 9" id="KW-0812">Transmembrane</keyword>
<evidence type="ECO:0000256" key="2">
    <source>
        <dbReference type="ARBA" id="ARBA00006375"/>
    </source>
</evidence>
<dbReference type="Proteomes" id="UP000095751">
    <property type="component" value="Unassembled WGS sequence"/>
</dbReference>
<keyword evidence="6" id="KW-1133">Transmembrane helix</keyword>
<dbReference type="EMBL" id="KV784357">
    <property type="protein sequence ID" value="OEU18119.1"/>
    <property type="molecule type" value="Genomic_DNA"/>
</dbReference>
<dbReference type="KEGG" id="fcy:FRACYDRAFT_184062"/>
<keyword evidence="3 10" id="KW-0813">Transport</keyword>
<dbReference type="PANTHER" id="PTHR45624">
    <property type="entry name" value="MITOCHONDRIAL BASIC AMINO ACIDS TRANSPORTER-RELATED"/>
    <property type="match status" value="1"/>
</dbReference>
<accession>A0A1E7FIV8</accession>
<dbReference type="GO" id="GO:1902603">
    <property type="term" value="P:carnitine transmembrane transport"/>
    <property type="evidence" value="ECO:0007669"/>
    <property type="project" value="TreeGrafter"/>
</dbReference>
<dbReference type="InterPro" id="IPR002067">
    <property type="entry name" value="MCP"/>
</dbReference>
<dbReference type="Pfam" id="PF00153">
    <property type="entry name" value="Mito_carr"/>
    <property type="match status" value="3"/>
</dbReference>
<evidence type="ECO:0000256" key="4">
    <source>
        <dbReference type="ARBA" id="ARBA00022692"/>
    </source>
</evidence>
<dbReference type="PANTHER" id="PTHR45624:SF4">
    <property type="entry name" value="CONGESTED-LIKE TRACHEA PROTEIN-RELATED"/>
    <property type="match status" value="1"/>
</dbReference>
<dbReference type="PROSITE" id="PS50920">
    <property type="entry name" value="SOLCAR"/>
    <property type="match status" value="3"/>
</dbReference>
<evidence type="ECO:0000256" key="8">
    <source>
        <dbReference type="ARBA" id="ARBA00023136"/>
    </source>
</evidence>
<proteinExistence type="inferred from homology"/>
<evidence type="ECO:0000313" key="11">
    <source>
        <dbReference type="EMBL" id="OEU18119.1"/>
    </source>
</evidence>
<name>A0A1E7FIV8_9STRA</name>
<evidence type="ECO:0000313" key="12">
    <source>
        <dbReference type="Proteomes" id="UP000095751"/>
    </source>
</evidence>
<dbReference type="InterPro" id="IPR050567">
    <property type="entry name" value="Mitochondrial_Carrier"/>
</dbReference>
<evidence type="ECO:0000256" key="7">
    <source>
        <dbReference type="ARBA" id="ARBA00023128"/>
    </source>
</evidence>
<evidence type="ECO:0000256" key="1">
    <source>
        <dbReference type="ARBA" id="ARBA00004225"/>
    </source>
</evidence>
<feature type="repeat" description="Solcar" evidence="9">
    <location>
        <begin position="3"/>
        <end position="95"/>
    </location>
</feature>
<protein>
    <submittedName>
        <fullName evidence="11">Mitochondrial carrier</fullName>
    </submittedName>
</protein>
<dbReference type="SUPFAM" id="SSF103506">
    <property type="entry name" value="Mitochondrial carrier"/>
    <property type="match status" value="1"/>
</dbReference>
<dbReference type="PRINTS" id="PR00926">
    <property type="entry name" value="MITOCARRIER"/>
</dbReference>
<feature type="repeat" description="Solcar" evidence="9">
    <location>
        <begin position="212"/>
        <end position="303"/>
    </location>
</feature>
<keyword evidence="8 9" id="KW-0472">Membrane</keyword>
<dbReference type="GO" id="GO:0031966">
    <property type="term" value="C:mitochondrial membrane"/>
    <property type="evidence" value="ECO:0007669"/>
    <property type="project" value="UniProtKB-SubCell"/>
</dbReference>
<evidence type="ECO:0000256" key="10">
    <source>
        <dbReference type="RuleBase" id="RU000488"/>
    </source>
</evidence>
<comment type="subcellular location">
    <subcellularLocation>
        <location evidence="1">Mitochondrion membrane</location>
        <topology evidence="1">Multi-pass membrane protein</topology>
    </subcellularLocation>
</comment>
<evidence type="ECO:0000256" key="6">
    <source>
        <dbReference type="ARBA" id="ARBA00022989"/>
    </source>
</evidence>
<dbReference type="GO" id="GO:0015227">
    <property type="term" value="F:O-acyl-L-carnitine transmembrane transporter activity"/>
    <property type="evidence" value="ECO:0007669"/>
    <property type="project" value="TreeGrafter"/>
</dbReference>
<dbReference type="InterPro" id="IPR023395">
    <property type="entry name" value="MCP_dom_sf"/>
</dbReference>
<evidence type="ECO:0000256" key="5">
    <source>
        <dbReference type="ARBA" id="ARBA00022737"/>
    </source>
</evidence>
<dbReference type="AlphaFoldDB" id="A0A1E7FIV8"/>
<gene>
    <name evidence="11" type="ORF">FRACYDRAFT_184062</name>
</gene>
<organism evidence="11 12">
    <name type="scientific">Fragilariopsis cylindrus CCMP1102</name>
    <dbReference type="NCBI Taxonomy" id="635003"/>
    <lineage>
        <taxon>Eukaryota</taxon>
        <taxon>Sar</taxon>
        <taxon>Stramenopiles</taxon>
        <taxon>Ochrophyta</taxon>
        <taxon>Bacillariophyta</taxon>
        <taxon>Bacillariophyceae</taxon>
        <taxon>Bacillariophycidae</taxon>
        <taxon>Bacillariales</taxon>
        <taxon>Bacillariaceae</taxon>
        <taxon>Fragilariopsis</taxon>
    </lineage>
</organism>
<feature type="repeat" description="Solcar" evidence="9">
    <location>
        <begin position="107"/>
        <end position="196"/>
    </location>
</feature>
<dbReference type="OrthoDB" id="193856at2759"/>
<dbReference type="GO" id="GO:0006839">
    <property type="term" value="P:mitochondrial transport"/>
    <property type="evidence" value="ECO:0007669"/>
    <property type="project" value="TreeGrafter"/>
</dbReference>
<keyword evidence="12" id="KW-1185">Reference proteome</keyword>
<reference evidence="11 12" key="1">
    <citation type="submission" date="2016-09" db="EMBL/GenBank/DDBJ databases">
        <title>Extensive genetic diversity and differential bi-allelic expression allows diatom success in the polar Southern Ocean.</title>
        <authorList>
            <consortium name="DOE Joint Genome Institute"/>
            <person name="Mock T."/>
            <person name="Otillar R.P."/>
            <person name="Strauss J."/>
            <person name="Dupont C."/>
            <person name="Frickenhaus S."/>
            <person name="Maumus F."/>
            <person name="Mcmullan M."/>
            <person name="Sanges R."/>
            <person name="Schmutz J."/>
            <person name="Toseland A."/>
            <person name="Valas R."/>
            <person name="Veluchamy A."/>
            <person name="Ward B.J."/>
            <person name="Allen A."/>
            <person name="Barry K."/>
            <person name="Falciatore A."/>
            <person name="Ferrante M."/>
            <person name="Fortunato A.E."/>
            <person name="Gloeckner G."/>
            <person name="Gruber A."/>
            <person name="Hipkin R."/>
            <person name="Janech M."/>
            <person name="Kroth P."/>
            <person name="Leese F."/>
            <person name="Lindquist E."/>
            <person name="Lyon B.R."/>
            <person name="Martin J."/>
            <person name="Mayer C."/>
            <person name="Parker M."/>
            <person name="Quesneville H."/>
            <person name="Raymond J."/>
            <person name="Uhlig C."/>
            <person name="Valentin K.U."/>
            <person name="Worden A.Z."/>
            <person name="Armbrust E.V."/>
            <person name="Bowler C."/>
            <person name="Green B."/>
            <person name="Moulton V."/>
            <person name="Van Oosterhout C."/>
            <person name="Grigoriev I."/>
        </authorList>
    </citation>
    <scope>NUCLEOTIDE SEQUENCE [LARGE SCALE GENOMIC DNA]</scope>
    <source>
        <strain evidence="11 12">CCMP1102</strain>
    </source>
</reference>